<accession>A0A1T4K100</accession>
<evidence type="ECO:0000313" key="1">
    <source>
        <dbReference type="EMBL" id="SJZ36063.1"/>
    </source>
</evidence>
<dbReference type="OrthoDB" id="5432776at2"/>
<dbReference type="AlphaFoldDB" id="A0A1T4K100"/>
<organism evidence="1 2">
    <name type="scientific">Anaerorhabdus furcosa</name>
    <dbReference type="NCBI Taxonomy" id="118967"/>
    <lineage>
        <taxon>Bacteria</taxon>
        <taxon>Bacillati</taxon>
        <taxon>Bacillota</taxon>
        <taxon>Erysipelotrichia</taxon>
        <taxon>Erysipelotrichales</taxon>
        <taxon>Erysipelotrichaceae</taxon>
        <taxon>Anaerorhabdus</taxon>
    </lineage>
</organism>
<keyword evidence="2" id="KW-1185">Reference proteome</keyword>
<gene>
    <name evidence="1" type="ORF">SAMN02745191_0222</name>
</gene>
<protein>
    <recommendedName>
        <fullName evidence="3">DUF4177 domain-containing protein</fullName>
    </recommendedName>
</protein>
<dbReference type="Pfam" id="PF13783">
    <property type="entry name" value="DUF4177"/>
    <property type="match status" value="1"/>
</dbReference>
<name>A0A1T4K100_9FIRM</name>
<dbReference type="EMBL" id="FUWY01000001">
    <property type="protein sequence ID" value="SJZ36063.1"/>
    <property type="molecule type" value="Genomic_DNA"/>
</dbReference>
<evidence type="ECO:0000313" key="2">
    <source>
        <dbReference type="Proteomes" id="UP000243297"/>
    </source>
</evidence>
<dbReference type="Proteomes" id="UP000243297">
    <property type="component" value="Unassembled WGS sequence"/>
</dbReference>
<sequence>MEKFEYKVITALVEKDMIDGDFQGRLNELGIQGWELVNVTSSTNLGSSKYSLIGLTMQCIAVLKRKLD</sequence>
<evidence type="ECO:0008006" key="3">
    <source>
        <dbReference type="Google" id="ProtNLM"/>
    </source>
</evidence>
<dbReference type="InterPro" id="IPR025234">
    <property type="entry name" value="YjzH-like"/>
</dbReference>
<proteinExistence type="predicted"/>
<dbReference type="RefSeq" id="WP_078710681.1">
    <property type="nucleotide sequence ID" value="NZ_FUWY01000001.1"/>
</dbReference>
<dbReference type="STRING" id="118967.SAMN02745191_0222"/>
<reference evidence="2" key="1">
    <citation type="submission" date="2017-02" db="EMBL/GenBank/DDBJ databases">
        <authorList>
            <person name="Varghese N."/>
            <person name="Submissions S."/>
        </authorList>
    </citation>
    <scope>NUCLEOTIDE SEQUENCE [LARGE SCALE GENOMIC DNA]</scope>
    <source>
        <strain evidence="2">ATCC 25662</strain>
    </source>
</reference>